<keyword evidence="2 4" id="KW-0808">Transferase</keyword>
<gene>
    <name evidence="4" type="ORF">SNE25_29625</name>
</gene>
<evidence type="ECO:0000256" key="1">
    <source>
        <dbReference type="ARBA" id="ARBA00010990"/>
    </source>
</evidence>
<dbReference type="InterPro" id="IPR008278">
    <property type="entry name" value="4-PPantetheinyl_Trfase_dom"/>
</dbReference>
<dbReference type="PANTHER" id="PTHR12215:SF10">
    <property type="entry name" value="L-AMINOADIPATE-SEMIALDEHYDE DEHYDROGENASE-PHOSPHOPANTETHEINYL TRANSFERASE"/>
    <property type="match status" value="1"/>
</dbReference>
<dbReference type="EMBL" id="CP139558">
    <property type="protein sequence ID" value="WPU93480.1"/>
    <property type="molecule type" value="Genomic_DNA"/>
</dbReference>
<feature type="domain" description="4'-phosphopantetheinyl transferase" evidence="3">
    <location>
        <begin position="108"/>
        <end position="209"/>
    </location>
</feature>
<evidence type="ECO:0000313" key="5">
    <source>
        <dbReference type="Proteomes" id="UP001324380"/>
    </source>
</evidence>
<dbReference type="GO" id="GO:0016740">
    <property type="term" value="F:transferase activity"/>
    <property type="evidence" value="ECO:0007669"/>
    <property type="project" value="UniProtKB-KW"/>
</dbReference>
<dbReference type="PANTHER" id="PTHR12215">
    <property type="entry name" value="PHOSPHOPANTETHEINE TRANSFERASE"/>
    <property type="match status" value="1"/>
</dbReference>
<evidence type="ECO:0000256" key="2">
    <source>
        <dbReference type="ARBA" id="ARBA00022679"/>
    </source>
</evidence>
<dbReference type="InterPro" id="IPR050559">
    <property type="entry name" value="P-Pant_transferase_sf"/>
</dbReference>
<dbReference type="Gene3D" id="3.90.470.20">
    <property type="entry name" value="4'-phosphopantetheinyl transferase domain"/>
    <property type="match status" value="1"/>
</dbReference>
<dbReference type="RefSeq" id="WP_321562616.1">
    <property type="nucleotide sequence ID" value="NZ_CP139558.1"/>
</dbReference>
<evidence type="ECO:0000259" key="3">
    <source>
        <dbReference type="Pfam" id="PF01648"/>
    </source>
</evidence>
<comment type="similarity">
    <text evidence="1">Belongs to the P-Pant transferase superfamily. Gsp/Sfp/HetI/AcpT family.</text>
</comment>
<protein>
    <submittedName>
        <fullName evidence="4">4'-phosphopantetheinyl transferase superfamily protein</fullName>
    </submittedName>
</protein>
<proteinExistence type="inferred from homology"/>
<reference evidence="4 5" key="1">
    <citation type="submission" date="2023-11" db="EMBL/GenBank/DDBJ databases">
        <title>Analysis of the Genomes of Mucilaginibacter gossypii cycad 4 and M. sabulilitoris SNA2: microbes with the potential for plant growth promotion.</title>
        <authorList>
            <person name="Hirsch A.M."/>
            <person name="Humm E."/>
            <person name="Rubbi M."/>
            <person name="Del Vecchio G."/>
            <person name="Ha S.M."/>
            <person name="Pellegrini M."/>
            <person name="Gunsalus R.P."/>
        </authorList>
    </citation>
    <scope>NUCLEOTIDE SEQUENCE [LARGE SCALE GENOMIC DNA]</scope>
    <source>
        <strain evidence="4 5">SNA2</strain>
    </source>
</reference>
<sequence>MAIAYRQRIDDDTEFALWKIEEEADDLYKQLKLDDDEKAYVEKLSNGKRHLHWLGTRVLLRKMLLTDEYIDCKVDAHGKPYLVNLPYHISLSHSFDYAAVMISKTHKVGIDIEQVKQKVERIAGKFMRPDELAFIDPKHKIEQLYVCWCAKEAVYKCNGEKEVSFADNIFLEAFSFDAPGQLNAHLHKKEVSLHYNVGYLQYEDYMIGYVKGSI</sequence>
<keyword evidence="5" id="KW-1185">Reference proteome</keyword>
<evidence type="ECO:0000313" key="4">
    <source>
        <dbReference type="EMBL" id="WPU93480.1"/>
    </source>
</evidence>
<dbReference type="Proteomes" id="UP001324380">
    <property type="component" value="Chromosome"/>
</dbReference>
<dbReference type="SUPFAM" id="SSF56214">
    <property type="entry name" value="4'-phosphopantetheinyl transferase"/>
    <property type="match status" value="2"/>
</dbReference>
<dbReference type="Pfam" id="PF01648">
    <property type="entry name" value="ACPS"/>
    <property type="match status" value="1"/>
</dbReference>
<accession>A0ABZ0TJZ7</accession>
<name>A0ABZ0TJZ7_9SPHI</name>
<organism evidence="4 5">
    <name type="scientific">Mucilaginibacter sabulilitoris</name>
    <dbReference type="NCBI Taxonomy" id="1173583"/>
    <lineage>
        <taxon>Bacteria</taxon>
        <taxon>Pseudomonadati</taxon>
        <taxon>Bacteroidota</taxon>
        <taxon>Sphingobacteriia</taxon>
        <taxon>Sphingobacteriales</taxon>
        <taxon>Sphingobacteriaceae</taxon>
        <taxon>Mucilaginibacter</taxon>
    </lineage>
</organism>
<dbReference type="InterPro" id="IPR037143">
    <property type="entry name" value="4-PPantetheinyl_Trfase_dom_sf"/>
</dbReference>